<organism evidence="1 2">
    <name type="scientific">Diphasiastrum complanatum</name>
    <name type="common">Issler's clubmoss</name>
    <name type="synonym">Lycopodium complanatum</name>
    <dbReference type="NCBI Taxonomy" id="34168"/>
    <lineage>
        <taxon>Eukaryota</taxon>
        <taxon>Viridiplantae</taxon>
        <taxon>Streptophyta</taxon>
        <taxon>Embryophyta</taxon>
        <taxon>Tracheophyta</taxon>
        <taxon>Lycopodiopsida</taxon>
        <taxon>Lycopodiales</taxon>
        <taxon>Lycopodiaceae</taxon>
        <taxon>Lycopodioideae</taxon>
        <taxon>Diphasiastrum</taxon>
    </lineage>
</organism>
<name>A0ACC2DHQ7_DIPCM</name>
<reference evidence="2" key="1">
    <citation type="journal article" date="2024" name="Proc. Natl. Acad. Sci. U.S.A.">
        <title>Extraordinary preservation of gene collinearity over three hundred million years revealed in homosporous lycophytes.</title>
        <authorList>
            <person name="Li C."/>
            <person name="Wickell D."/>
            <person name="Kuo L.Y."/>
            <person name="Chen X."/>
            <person name="Nie B."/>
            <person name="Liao X."/>
            <person name="Peng D."/>
            <person name="Ji J."/>
            <person name="Jenkins J."/>
            <person name="Williams M."/>
            <person name="Shu S."/>
            <person name="Plott C."/>
            <person name="Barry K."/>
            <person name="Rajasekar S."/>
            <person name="Grimwood J."/>
            <person name="Han X."/>
            <person name="Sun S."/>
            <person name="Hou Z."/>
            <person name="He W."/>
            <person name="Dai G."/>
            <person name="Sun C."/>
            <person name="Schmutz J."/>
            <person name="Leebens-Mack J.H."/>
            <person name="Li F.W."/>
            <person name="Wang L."/>
        </authorList>
    </citation>
    <scope>NUCLEOTIDE SEQUENCE [LARGE SCALE GENOMIC DNA]</scope>
    <source>
        <strain evidence="2">cv. PW_Plant_1</strain>
    </source>
</reference>
<sequence length="108" mass="12463">MKNRTRMHHIKKEIDLEKSMGNQDLQEALNNLSVEVNLWQLLRLSPLVRRKAKHMMKPSALRTLELPIIGHISVGTLDRACLKVDVTIDGWNGHCRSDSRCWICSQHP</sequence>
<dbReference type="Proteomes" id="UP001162992">
    <property type="component" value="Chromosome 6"/>
</dbReference>
<comment type="caution">
    <text evidence="1">The sequence shown here is derived from an EMBL/GenBank/DDBJ whole genome shotgun (WGS) entry which is preliminary data.</text>
</comment>
<protein>
    <submittedName>
        <fullName evidence="1">Uncharacterized protein</fullName>
    </submittedName>
</protein>
<evidence type="ECO:0000313" key="1">
    <source>
        <dbReference type="EMBL" id="KAJ7553642.1"/>
    </source>
</evidence>
<dbReference type="EMBL" id="CM055097">
    <property type="protein sequence ID" value="KAJ7553642.1"/>
    <property type="molecule type" value="Genomic_DNA"/>
</dbReference>
<proteinExistence type="predicted"/>
<accession>A0ACC2DHQ7</accession>
<keyword evidence="2" id="KW-1185">Reference proteome</keyword>
<evidence type="ECO:0000313" key="2">
    <source>
        <dbReference type="Proteomes" id="UP001162992"/>
    </source>
</evidence>
<gene>
    <name evidence="1" type="ORF">O6H91_06G106500</name>
</gene>